<organism evidence="2 3">
    <name type="scientific">Candidatus Rhodoblastus alkanivorans</name>
    <dbReference type="NCBI Taxonomy" id="2954117"/>
    <lineage>
        <taxon>Bacteria</taxon>
        <taxon>Pseudomonadati</taxon>
        <taxon>Pseudomonadota</taxon>
        <taxon>Alphaproteobacteria</taxon>
        <taxon>Hyphomicrobiales</taxon>
        <taxon>Rhodoblastaceae</taxon>
        <taxon>Rhodoblastus</taxon>
    </lineage>
</organism>
<dbReference type="InterPro" id="IPR058248">
    <property type="entry name" value="Lxx211020-like"/>
</dbReference>
<keyword evidence="1" id="KW-0732">Signal</keyword>
<comment type="caution">
    <text evidence="2">The sequence shown here is derived from an EMBL/GenBank/DDBJ whole genome shotgun (WGS) entry which is preliminary data.</text>
</comment>
<dbReference type="InterPro" id="IPR007410">
    <property type="entry name" value="LpqE-like"/>
</dbReference>
<dbReference type="Proteomes" id="UP001139104">
    <property type="component" value="Unassembled WGS sequence"/>
</dbReference>
<keyword evidence="3" id="KW-1185">Reference proteome</keyword>
<accession>A0ABS9Z745</accession>
<dbReference type="SUPFAM" id="SSF110087">
    <property type="entry name" value="DR1885-like metal-binding protein"/>
    <property type="match status" value="1"/>
</dbReference>
<dbReference type="Gene3D" id="2.60.40.1890">
    <property type="entry name" value="PCu(A)C copper chaperone"/>
    <property type="match status" value="1"/>
</dbReference>
<proteinExistence type="predicted"/>
<name>A0ABS9Z745_9HYPH</name>
<dbReference type="EMBL" id="JAIVFP010000001">
    <property type="protein sequence ID" value="MCI4683468.1"/>
    <property type="molecule type" value="Genomic_DNA"/>
</dbReference>
<reference evidence="2" key="1">
    <citation type="journal article" date="2022" name="ISME J.">
        <title>Identification of active gaseous-alkane degraders at natural gas seeps.</title>
        <authorList>
            <person name="Farhan Ul Haque M."/>
            <person name="Hernandez M."/>
            <person name="Crombie A.T."/>
            <person name="Murrell J.C."/>
        </authorList>
    </citation>
    <scope>NUCLEOTIDE SEQUENCE</scope>
    <source>
        <strain evidence="2">PC2</strain>
    </source>
</reference>
<dbReference type="Pfam" id="PF04314">
    <property type="entry name" value="PCuAC"/>
    <property type="match status" value="1"/>
</dbReference>
<feature type="chain" id="PRO_5045877446" evidence="1">
    <location>
        <begin position="24"/>
        <end position="159"/>
    </location>
</feature>
<dbReference type="RefSeq" id="WP_243067418.1">
    <property type="nucleotide sequence ID" value="NZ_JAIVFK010000013.1"/>
</dbReference>
<evidence type="ECO:0000256" key="1">
    <source>
        <dbReference type="SAM" id="SignalP"/>
    </source>
</evidence>
<gene>
    <name evidence="2" type="ORF">K2U94_11945</name>
</gene>
<protein>
    <submittedName>
        <fullName evidence="2">Copper chaperone PCu(A)C</fullName>
    </submittedName>
</protein>
<dbReference type="PANTHER" id="PTHR36302">
    <property type="entry name" value="BLR7088 PROTEIN"/>
    <property type="match status" value="1"/>
</dbReference>
<dbReference type="PANTHER" id="PTHR36302:SF1">
    <property type="entry name" value="COPPER CHAPERONE PCU(A)C"/>
    <property type="match status" value="1"/>
</dbReference>
<dbReference type="InterPro" id="IPR036182">
    <property type="entry name" value="PCuAC_sf"/>
</dbReference>
<sequence>MKVLQKCAVAALLATAAAAPAFAQGGAVTIAQPWSRATPGGATTGAVYMTIENKSAAEDRLTGASSDVAAKTEIHEMKMVNGVMEMRGISGGLAVPAHGSVAFKPGGYHVMLIGLKKPLKAGETVPLTLDFAKAGKIEISARVQAMTSPPPKMNHMKMH</sequence>
<evidence type="ECO:0000313" key="3">
    <source>
        <dbReference type="Proteomes" id="UP001139104"/>
    </source>
</evidence>
<evidence type="ECO:0000313" key="2">
    <source>
        <dbReference type="EMBL" id="MCI4683468.1"/>
    </source>
</evidence>
<feature type="signal peptide" evidence="1">
    <location>
        <begin position="1"/>
        <end position="23"/>
    </location>
</feature>